<evidence type="ECO:0000259" key="3">
    <source>
        <dbReference type="Pfam" id="PF11817"/>
    </source>
</evidence>
<name>A0ABR3SLY9_9PEZI</name>
<keyword evidence="5" id="KW-1185">Reference proteome</keyword>
<feature type="region of interest" description="Disordered" evidence="1">
    <location>
        <begin position="96"/>
        <end position="130"/>
    </location>
</feature>
<gene>
    <name evidence="4" type="ORF">SLS56_007818</name>
</gene>
<protein>
    <recommendedName>
        <fullName evidence="6">Trafficking protein particle complex subunit 11</fullName>
    </recommendedName>
</protein>
<feature type="domain" description="Gryzun putative trafficking through Golgi" evidence="2">
    <location>
        <begin position="666"/>
        <end position="1247"/>
    </location>
</feature>
<comment type="caution">
    <text evidence="4">The sequence shown here is derived from an EMBL/GenBank/DDBJ whole genome shotgun (WGS) entry which is preliminary data.</text>
</comment>
<feature type="region of interest" description="Disordered" evidence="1">
    <location>
        <begin position="277"/>
        <end position="299"/>
    </location>
</feature>
<proteinExistence type="predicted"/>
<dbReference type="Proteomes" id="UP001521116">
    <property type="component" value="Unassembled WGS sequence"/>
</dbReference>
<evidence type="ECO:0000313" key="5">
    <source>
        <dbReference type="Proteomes" id="UP001521116"/>
    </source>
</evidence>
<organism evidence="4 5">
    <name type="scientific">Neofusicoccum ribis</name>
    <dbReference type="NCBI Taxonomy" id="45134"/>
    <lineage>
        <taxon>Eukaryota</taxon>
        <taxon>Fungi</taxon>
        <taxon>Dikarya</taxon>
        <taxon>Ascomycota</taxon>
        <taxon>Pezizomycotina</taxon>
        <taxon>Dothideomycetes</taxon>
        <taxon>Dothideomycetes incertae sedis</taxon>
        <taxon>Botryosphaeriales</taxon>
        <taxon>Botryosphaeriaceae</taxon>
        <taxon>Neofusicoccum</taxon>
    </lineage>
</organism>
<feature type="compositionally biased region" description="Pro residues" evidence="1">
    <location>
        <begin position="112"/>
        <end position="121"/>
    </location>
</feature>
<dbReference type="InterPro" id="IPR021773">
    <property type="entry name" value="TPC11"/>
</dbReference>
<dbReference type="EMBL" id="JAJVDC020000106">
    <property type="protein sequence ID" value="KAL1624414.1"/>
    <property type="molecule type" value="Genomic_DNA"/>
</dbReference>
<reference evidence="4 5" key="1">
    <citation type="submission" date="2024-02" db="EMBL/GenBank/DDBJ databases">
        <title>De novo assembly and annotation of 12 fungi associated with fruit tree decline syndrome in Ontario, Canada.</title>
        <authorList>
            <person name="Sulman M."/>
            <person name="Ellouze W."/>
            <person name="Ilyukhin E."/>
        </authorList>
    </citation>
    <scope>NUCLEOTIDE SEQUENCE [LARGE SCALE GENOMIC DNA]</scope>
    <source>
        <strain evidence="4 5">M1-105</strain>
    </source>
</reference>
<evidence type="ECO:0000259" key="2">
    <source>
        <dbReference type="Pfam" id="PF07919"/>
    </source>
</evidence>
<dbReference type="Pfam" id="PF11817">
    <property type="entry name" value="Foie-gras_1"/>
    <property type="match status" value="1"/>
</dbReference>
<dbReference type="PANTHER" id="PTHR14374:SF0">
    <property type="entry name" value="TRAFFICKING PROTEIN PARTICLE COMPLEX SUBUNIT 11"/>
    <property type="match status" value="1"/>
</dbReference>
<dbReference type="PANTHER" id="PTHR14374">
    <property type="entry name" value="FOIE GRAS"/>
    <property type="match status" value="1"/>
</dbReference>
<accession>A0ABR3SLY9</accession>
<dbReference type="InterPro" id="IPR012880">
    <property type="entry name" value="Gryzun"/>
</dbReference>
<dbReference type="Pfam" id="PF07919">
    <property type="entry name" value="Gryzun"/>
    <property type="match status" value="1"/>
</dbReference>
<evidence type="ECO:0000313" key="4">
    <source>
        <dbReference type="EMBL" id="KAL1624414.1"/>
    </source>
</evidence>
<evidence type="ECO:0000256" key="1">
    <source>
        <dbReference type="SAM" id="MobiDB-lite"/>
    </source>
</evidence>
<sequence length="1257" mass="141230">MDVYPPQYVEHNLPFVVLSGLGETPSENSNYQPHPLLRERGIEIDSAVPVVTGQRVDQLRQEFLSADARDAPWNNLRTKARGDHVGFRLKAVGRGYVLPPRKAQPPQISPDETPPGTPPPSNGHRWVLHSPISPLSPGSPAFPDGVMSPLWVAKHQNHIPSVFISFFDFTSEPGRDSLNDNQLKAEINRIKAIFHASSYKTHYAVVLMSDRSIFEAPDIEERLANIRRTTGLDPKNALFFLPANTSRAELSAFVQSVLTTLQPLCVEYYRDLSKHARRKKNRNSIPAPTAAPTRGASHPLSGPGWSVRYDFKLGVFAEFRQEMDAACRHYSFAIDALLDGDGVFETTASWSPRWDETRLLADTIAIRIVRCLMWNNGPTSAVQSWKNYKDRMHDLLDRRGKGTANYGWQAWESRWARIMAEIIQRVDPPIFAIVGSPEFPDALPERRAIFSPPEKAFPIGERLAPWHLVHHPGYWYRLAAERAISRRKQAQQLPEEDRLPPGMSPATKVANRFATYDTYLVPEPHVEFPIPDKGVEGFDHTSEIVDIFNKAVGEFHARSQQRFVDKLQLDMGRELIQAGRYSDALSALKPLWEGMSWRKERWWSLVSEVTWALNECARRCSDEESFLATEFELHSRLLRTKQNKAYHLMACLDLIPHPEDKDKPTITLKAQNVLSCLSITAEFAVTEGHVAEPILTQIAVKSNAQRGSKPIVLENLTVDFQGCLGSIKLHHQQDGNGPSPITELALIESEEHKTGTVPSFKGGANLSFSAGEVRVFTFPITFKESGEVHVERATFEVDTDRFHLTLISEAPQENSEPLWWYSGKGGMKTKRLGRIMDDPAIKVLPKPPKMEVRLPNLQGRYYATEPVVLELEVENGEEEETEAALVFVLMDHQRNEREFSWLTLTNADEANYETPASLPGHSFGKIEPGSRKTQNIQFIAPVDSGELLFEAKVVYHLTGDPDVPISKTITGELVVVDPFEVTYDFTPQVHPDPWPSFFHIDDEQLPEGSADPADAKAFGLTARYLMNVRIGSYAEEDLVIQDAELTVHEVAGGAIARVSKKPADEPEVEIAPQAVQLRTFCVDVQKIALEDRRSSALATSISVTWRRKRPMSQRSEASSFVRSAIAQPRLIAANSEPRVLASARPSTAVPSLIHLDYTIENPTMHFLTFDVSMEASEEFAFSGPKLTALHLLPHNRQTVRYNVLPLVKGAWIYPQLRVQDRYFNKVLKPAPTEGMRQDKKGVAVWADVVEEEGGEKE</sequence>
<feature type="domain" description="Trafficking protein particle complex subunit 11" evidence="3">
    <location>
        <begin position="353"/>
        <end position="635"/>
    </location>
</feature>
<evidence type="ECO:0008006" key="6">
    <source>
        <dbReference type="Google" id="ProtNLM"/>
    </source>
</evidence>